<comment type="subcellular location">
    <subcellularLocation>
        <location evidence="1">Cell membrane</location>
        <topology evidence="1">Single-pass type I membrane protein</topology>
    </subcellularLocation>
</comment>
<dbReference type="PRINTS" id="PR00205">
    <property type="entry name" value="CADHERIN"/>
</dbReference>
<evidence type="ECO:0000256" key="5">
    <source>
        <dbReference type="ARBA" id="ARBA00022737"/>
    </source>
</evidence>
<keyword evidence="5" id="KW-0677">Repeat</keyword>
<dbReference type="PROSITE" id="PS50268">
    <property type="entry name" value="CADHERIN_2"/>
    <property type="match status" value="2"/>
</dbReference>
<evidence type="ECO:0000256" key="9">
    <source>
        <dbReference type="ARBA" id="ARBA00023136"/>
    </source>
</evidence>
<evidence type="ECO:0000256" key="1">
    <source>
        <dbReference type="ARBA" id="ARBA00004251"/>
    </source>
</evidence>
<dbReference type="Pfam" id="PF08266">
    <property type="entry name" value="Cadherin_2"/>
    <property type="match status" value="1"/>
</dbReference>
<dbReference type="GO" id="GO:0005886">
    <property type="term" value="C:plasma membrane"/>
    <property type="evidence" value="ECO:0007669"/>
    <property type="project" value="UniProtKB-SubCell"/>
</dbReference>
<feature type="domain" description="Cadherin" evidence="12">
    <location>
        <begin position="12"/>
        <end position="122"/>
    </location>
</feature>
<evidence type="ECO:0000256" key="11">
    <source>
        <dbReference type="PROSITE-ProRule" id="PRU00043"/>
    </source>
</evidence>
<keyword evidence="3" id="KW-0812">Transmembrane</keyword>
<dbReference type="FunFam" id="2.60.40.60:FF:000006">
    <property type="entry name" value="Protocadherin alpha 2"/>
    <property type="match status" value="1"/>
</dbReference>
<evidence type="ECO:0000313" key="13">
    <source>
        <dbReference type="EMBL" id="PWA24293.1"/>
    </source>
</evidence>
<feature type="domain" description="Cadherin" evidence="12">
    <location>
        <begin position="123"/>
        <end position="257"/>
    </location>
</feature>
<comment type="caution">
    <text evidence="13">The sequence shown here is derived from an EMBL/GenBank/DDBJ whole genome shotgun (WGS) entry which is preliminary data.</text>
</comment>
<dbReference type="InterPro" id="IPR050174">
    <property type="entry name" value="Protocadherin/Cadherin-CA"/>
</dbReference>
<reference evidence="13 14" key="1">
    <citation type="journal article" date="2018" name="G3 (Bethesda)">
        <title>A High-Quality Reference Genome for the Invasive Mosquitofish Gambusia affinis Using a Chicago Library.</title>
        <authorList>
            <person name="Hoffberg S.L."/>
            <person name="Troendle N.J."/>
            <person name="Glenn T.C."/>
            <person name="Mahmud O."/>
            <person name="Louha S."/>
            <person name="Chalopin D."/>
            <person name="Bennetzen J.L."/>
            <person name="Mauricio R."/>
        </authorList>
    </citation>
    <scope>NUCLEOTIDE SEQUENCE [LARGE SCALE GENOMIC DNA]</scope>
    <source>
        <strain evidence="13">NE01/NJP1002.9</strain>
        <tissue evidence="13">Muscle</tissue>
    </source>
</reference>
<evidence type="ECO:0000256" key="8">
    <source>
        <dbReference type="ARBA" id="ARBA00022989"/>
    </source>
</evidence>
<dbReference type="GO" id="GO:0005509">
    <property type="term" value="F:calcium ion binding"/>
    <property type="evidence" value="ECO:0007669"/>
    <property type="project" value="UniProtKB-UniRule"/>
</dbReference>
<feature type="non-terminal residue" evidence="13">
    <location>
        <position position="272"/>
    </location>
</feature>
<dbReference type="GO" id="GO:0007156">
    <property type="term" value="P:homophilic cell adhesion via plasma membrane adhesion molecules"/>
    <property type="evidence" value="ECO:0007669"/>
    <property type="project" value="InterPro"/>
</dbReference>
<dbReference type="InterPro" id="IPR013164">
    <property type="entry name" value="Cadherin_N"/>
</dbReference>
<keyword evidence="8" id="KW-1133">Transmembrane helix</keyword>
<dbReference type="InterPro" id="IPR015919">
    <property type="entry name" value="Cadherin-like_sf"/>
</dbReference>
<evidence type="ECO:0000256" key="7">
    <source>
        <dbReference type="ARBA" id="ARBA00022889"/>
    </source>
</evidence>
<gene>
    <name evidence="13" type="ORF">CCH79_00020924</name>
</gene>
<proteinExistence type="predicted"/>
<dbReference type="InterPro" id="IPR020894">
    <property type="entry name" value="Cadherin_CS"/>
</dbReference>
<dbReference type="GO" id="GO:0009653">
    <property type="term" value="P:anatomical structure morphogenesis"/>
    <property type="evidence" value="ECO:0007669"/>
    <property type="project" value="UniProtKB-ARBA"/>
</dbReference>
<keyword evidence="4" id="KW-0732">Signal</keyword>
<keyword evidence="7" id="KW-0130">Cell adhesion</keyword>
<dbReference type="Pfam" id="PF00028">
    <property type="entry name" value="Cadherin"/>
    <property type="match status" value="1"/>
</dbReference>
<keyword evidence="10" id="KW-0325">Glycoprotein</keyword>
<evidence type="ECO:0000313" key="14">
    <source>
        <dbReference type="Proteomes" id="UP000250572"/>
    </source>
</evidence>
<keyword evidence="9" id="KW-0472">Membrane</keyword>
<dbReference type="SUPFAM" id="SSF49313">
    <property type="entry name" value="Cadherin-like"/>
    <property type="match status" value="3"/>
</dbReference>
<evidence type="ECO:0000256" key="6">
    <source>
        <dbReference type="ARBA" id="ARBA00022837"/>
    </source>
</evidence>
<keyword evidence="2" id="KW-1003">Cell membrane</keyword>
<evidence type="ECO:0000256" key="2">
    <source>
        <dbReference type="ARBA" id="ARBA00022475"/>
    </source>
</evidence>
<sequence length="272" mass="30539">MQRIKNEKNILDEPDSPLEVSYTISEELPKGSLIGSIAHDLGLEAQRFISGKARIYTRDNSEYVELSRERGLLLVRERIDRETLCKQTTPCALHFQIILENPMEFFTITIQIADINDNAPMFKKNEVIFKISESAAIGATFVLEKAVDLDVGVNSVRGYELQPTNNFALKLYNNQPDKNVEMVLQRPLDREKEEQINLVLTAVDGGEPQMSDSELDRESASEYNITVTCSDEGVPSLSSSVTLTLQISDVNDNAPVFDRSSYQAYVVENNTP</sequence>
<dbReference type="Proteomes" id="UP000250572">
    <property type="component" value="Unassembled WGS sequence"/>
</dbReference>
<evidence type="ECO:0000259" key="12">
    <source>
        <dbReference type="PROSITE" id="PS50268"/>
    </source>
</evidence>
<evidence type="ECO:0000256" key="10">
    <source>
        <dbReference type="ARBA" id="ARBA00023180"/>
    </source>
</evidence>
<dbReference type="InterPro" id="IPR002126">
    <property type="entry name" value="Cadherin-like_dom"/>
</dbReference>
<dbReference type="PANTHER" id="PTHR24028:SF296">
    <property type="entry name" value="PROTOCADHERIN 1 GAMMA 11 PRECURSOR-RELATED"/>
    <property type="match status" value="1"/>
</dbReference>
<dbReference type="Gene3D" id="2.60.40.60">
    <property type="entry name" value="Cadherins"/>
    <property type="match status" value="3"/>
</dbReference>
<dbReference type="PANTHER" id="PTHR24028">
    <property type="entry name" value="CADHERIN-87A"/>
    <property type="match status" value="1"/>
</dbReference>
<name>A0A315VMM6_GAMAF</name>
<dbReference type="FunFam" id="2.60.40.60:FF:000007">
    <property type="entry name" value="Protocadherin alpha 2"/>
    <property type="match status" value="1"/>
</dbReference>
<dbReference type="AlphaFoldDB" id="A0A315VMM6"/>
<dbReference type="CDD" id="cd11304">
    <property type="entry name" value="Cadherin_repeat"/>
    <property type="match status" value="1"/>
</dbReference>
<protein>
    <recommendedName>
        <fullName evidence="12">Cadherin domain-containing protein</fullName>
    </recommendedName>
</protein>
<evidence type="ECO:0000256" key="3">
    <source>
        <dbReference type="ARBA" id="ARBA00022692"/>
    </source>
</evidence>
<organism evidence="13 14">
    <name type="scientific">Gambusia affinis</name>
    <name type="common">Western mosquitofish</name>
    <name type="synonym">Heterandria affinis</name>
    <dbReference type="NCBI Taxonomy" id="33528"/>
    <lineage>
        <taxon>Eukaryota</taxon>
        <taxon>Metazoa</taxon>
        <taxon>Chordata</taxon>
        <taxon>Craniata</taxon>
        <taxon>Vertebrata</taxon>
        <taxon>Euteleostomi</taxon>
        <taxon>Actinopterygii</taxon>
        <taxon>Neopterygii</taxon>
        <taxon>Teleostei</taxon>
        <taxon>Neoteleostei</taxon>
        <taxon>Acanthomorphata</taxon>
        <taxon>Ovalentaria</taxon>
        <taxon>Atherinomorphae</taxon>
        <taxon>Cyprinodontiformes</taxon>
        <taxon>Poeciliidae</taxon>
        <taxon>Poeciliinae</taxon>
        <taxon>Gambusia</taxon>
    </lineage>
</organism>
<accession>A0A315VMM6</accession>
<dbReference type="PROSITE" id="PS00232">
    <property type="entry name" value="CADHERIN_1"/>
    <property type="match status" value="2"/>
</dbReference>
<dbReference type="EMBL" id="NHOQ01001449">
    <property type="protein sequence ID" value="PWA24293.1"/>
    <property type="molecule type" value="Genomic_DNA"/>
</dbReference>
<evidence type="ECO:0000256" key="4">
    <source>
        <dbReference type="ARBA" id="ARBA00022729"/>
    </source>
</evidence>
<keyword evidence="6 11" id="KW-0106">Calcium</keyword>
<keyword evidence="14" id="KW-1185">Reference proteome</keyword>
<dbReference type="SMART" id="SM00112">
    <property type="entry name" value="CA"/>
    <property type="match status" value="2"/>
</dbReference>